<reference evidence="9" key="1">
    <citation type="submission" date="2015-01" db="EMBL/GenBank/DDBJ databases">
        <authorList>
            <person name="Aksoy S."/>
            <person name="Warren W."/>
            <person name="Wilson R.K."/>
        </authorList>
    </citation>
    <scope>NUCLEOTIDE SEQUENCE [LARGE SCALE GENOMIC DNA]</scope>
    <source>
        <strain evidence="9">IAEA</strain>
    </source>
</reference>
<evidence type="ECO:0000256" key="6">
    <source>
        <dbReference type="SAM" id="Phobius"/>
    </source>
</evidence>
<feature type="transmembrane region" description="Helical" evidence="6">
    <location>
        <begin position="382"/>
        <end position="407"/>
    </location>
</feature>
<evidence type="ECO:0000256" key="2">
    <source>
        <dbReference type="ARBA" id="ARBA00022490"/>
    </source>
</evidence>
<keyword evidence="3 6" id="KW-0812">Transmembrane</keyword>
<accession>A0A1B0AWD0</accession>
<evidence type="ECO:0000256" key="5">
    <source>
        <dbReference type="ARBA" id="ARBA00023136"/>
    </source>
</evidence>
<dbReference type="VEuPathDB" id="VectorBase:GPPI010944"/>
<keyword evidence="4 6" id="KW-1133">Transmembrane helix</keyword>
<reference evidence="8" key="2">
    <citation type="submission" date="2020-05" db="UniProtKB">
        <authorList>
            <consortium name="EnsemblMetazoa"/>
        </authorList>
    </citation>
    <scope>IDENTIFICATION</scope>
    <source>
        <strain evidence="8">IAEA</strain>
    </source>
</reference>
<dbReference type="InterPro" id="IPR027417">
    <property type="entry name" value="P-loop_NTPase"/>
</dbReference>
<dbReference type="GO" id="GO:0005524">
    <property type="term" value="F:ATP binding"/>
    <property type="evidence" value="ECO:0007669"/>
    <property type="project" value="UniProtKB-KW"/>
</dbReference>
<protein>
    <recommendedName>
        <fullName evidence="7">ABC transmembrane type-1 domain-containing protein</fullName>
    </recommendedName>
</protein>
<dbReference type="Gene3D" id="1.20.1560.10">
    <property type="entry name" value="ABC transporter type 1, transmembrane domain"/>
    <property type="match status" value="1"/>
</dbReference>
<dbReference type="SUPFAM" id="SSF52540">
    <property type="entry name" value="P-loop containing nucleoside triphosphate hydrolases"/>
    <property type="match status" value="1"/>
</dbReference>
<dbReference type="GO" id="GO:0005737">
    <property type="term" value="C:cytoplasm"/>
    <property type="evidence" value="ECO:0007669"/>
    <property type="project" value="UniProtKB-SubCell"/>
</dbReference>
<evidence type="ECO:0000313" key="8">
    <source>
        <dbReference type="EnsemblMetazoa" id="GPPI010944-PA"/>
    </source>
</evidence>
<dbReference type="Proteomes" id="UP000092460">
    <property type="component" value="Unassembled WGS sequence"/>
</dbReference>
<organism evidence="8 9">
    <name type="scientific">Glossina palpalis gambiensis</name>
    <dbReference type="NCBI Taxonomy" id="67801"/>
    <lineage>
        <taxon>Eukaryota</taxon>
        <taxon>Metazoa</taxon>
        <taxon>Ecdysozoa</taxon>
        <taxon>Arthropoda</taxon>
        <taxon>Hexapoda</taxon>
        <taxon>Insecta</taxon>
        <taxon>Pterygota</taxon>
        <taxon>Neoptera</taxon>
        <taxon>Endopterygota</taxon>
        <taxon>Diptera</taxon>
        <taxon>Brachycera</taxon>
        <taxon>Muscomorpha</taxon>
        <taxon>Hippoboscoidea</taxon>
        <taxon>Glossinidae</taxon>
        <taxon>Glossina</taxon>
    </lineage>
</organism>
<dbReference type="InterPro" id="IPR011527">
    <property type="entry name" value="ABC1_TM_dom"/>
</dbReference>
<dbReference type="InterPro" id="IPR049080">
    <property type="entry name" value="MOV-10-like_beta-barrel"/>
</dbReference>
<keyword evidence="2" id="KW-0963">Cytoplasm</keyword>
<dbReference type="GO" id="GO:0016020">
    <property type="term" value="C:membrane"/>
    <property type="evidence" value="ECO:0007669"/>
    <property type="project" value="InterPro"/>
</dbReference>
<dbReference type="GO" id="GO:0016787">
    <property type="term" value="F:hydrolase activity"/>
    <property type="evidence" value="ECO:0007669"/>
    <property type="project" value="UniProtKB-KW"/>
</dbReference>
<name>A0A1B0AWD0_9MUSC</name>
<proteinExistence type="predicted"/>
<dbReference type="PANTHER" id="PTHR45418:SF5">
    <property type="entry name" value="BRCA2-INTERACTING PROTEIN-LIKE-RELATED"/>
    <property type="match status" value="1"/>
</dbReference>
<evidence type="ECO:0000256" key="3">
    <source>
        <dbReference type="ARBA" id="ARBA00022692"/>
    </source>
</evidence>
<evidence type="ECO:0000313" key="9">
    <source>
        <dbReference type="Proteomes" id="UP000092460"/>
    </source>
</evidence>
<evidence type="ECO:0000259" key="7">
    <source>
        <dbReference type="PROSITE" id="PS50929"/>
    </source>
</evidence>
<dbReference type="PANTHER" id="PTHR45418">
    <property type="entry name" value="CANCER/TESTIS ANTIGEN 55"/>
    <property type="match status" value="1"/>
</dbReference>
<dbReference type="Pfam" id="PF00664">
    <property type="entry name" value="ABC_membrane"/>
    <property type="match status" value="1"/>
</dbReference>
<evidence type="ECO:0000256" key="4">
    <source>
        <dbReference type="ARBA" id="ARBA00022989"/>
    </source>
</evidence>
<dbReference type="InterPro" id="IPR049079">
    <property type="entry name" value="Mov-10_helical"/>
</dbReference>
<comment type="subcellular location">
    <subcellularLocation>
        <location evidence="1">Cytoplasm</location>
    </subcellularLocation>
</comment>
<sequence length="429" mass="49560">MDSDSCIKINKWLPIGNFDLPEQLKRAYFASSCKKEILEAIECMFPSLQEELNVNNYVSRFHTLLYLEEMECLANIRKYNRERAHFTCEEKYLNLDIEHLSESRPSLIIGDRAEGENAERKYIGVIHEVLRNRILIRFDYNFQQRYNYVDCRLEFYFPRYEYHKQHYAISQVAENLGKQFLFPSQAQTRGYPQLDIKLNNEKNILLDNRQCRWYNCRLNFMQNKPLAYILRGEFRSMPYVIVGPPGTRKTATLIGTGARLLVGTPSTSSADVITTRLIENGVLKMGELIRLVSHKEIKKGLIPEHLMPYRDPVPAVVMCMTYLGRKLRHLSKSSQAQSERGTLVCEEALSYVRAVRSNACEYREMELFISETNEAARLAQELGYGITIFQGLTNFFLISLVLSTLFLGGHLMSTESMSLDALMAFLVAA</sequence>
<dbReference type="EnsemblMetazoa" id="GPPI010944-RA">
    <property type="protein sequence ID" value="GPPI010944-PA"/>
    <property type="gene ID" value="GPPI010944"/>
</dbReference>
<dbReference type="GO" id="GO:0004386">
    <property type="term" value="F:helicase activity"/>
    <property type="evidence" value="ECO:0007669"/>
    <property type="project" value="UniProtKB-KW"/>
</dbReference>
<evidence type="ECO:0000256" key="1">
    <source>
        <dbReference type="ARBA" id="ARBA00004496"/>
    </source>
</evidence>
<keyword evidence="9" id="KW-1185">Reference proteome</keyword>
<keyword evidence="5 6" id="KW-0472">Membrane</keyword>
<dbReference type="EMBL" id="JXJN01004648">
    <property type="status" value="NOT_ANNOTATED_CDS"/>
    <property type="molecule type" value="Genomic_DNA"/>
</dbReference>
<dbReference type="GO" id="GO:0140359">
    <property type="term" value="F:ABC-type transporter activity"/>
    <property type="evidence" value="ECO:0007669"/>
    <property type="project" value="InterPro"/>
</dbReference>
<dbReference type="Pfam" id="PF21635">
    <property type="entry name" value="Mov-10_helical"/>
    <property type="match status" value="1"/>
</dbReference>
<dbReference type="Pfam" id="PF21634">
    <property type="entry name" value="MOV-10_beta-barrel"/>
    <property type="match status" value="1"/>
</dbReference>
<dbReference type="InterPro" id="IPR036640">
    <property type="entry name" value="ABC1_TM_sf"/>
</dbReference>
<dbReference type="PROSITE" id="PS50929">
    <property type="entry name" value="ABC_TM1F"/>
    <property type="match status" value="1"/>
</dbReference>
<dbReference type="AlphaFoldDB" id="A0A1B0AWD0"/>
<feature type="domain" description="ABC transmembrane type-1" evidence="7">
    <location>
        <begin position="312"/>
        <end position="429"/>
    </location>
</feature>
<dbReference type="SUPFAM" id="SSF90123">
    <property type="entry name" value="ABC transporter transmembrane region"/>
    <property type="match status" value="1"/>
</dbReference>